<dbReference type="GO" id="GO:0006264">
    <property type="term" value="P:mitochondrial DNA replication"/>
    <property type="evidence" value="ECO:0007669"/>
    <property type="project" value="TreeGrafter"/>
</dbReference>
<dbReference type="Gene3D" id="2.40.50.140">
    <property type="entry name" value="Nucleic acid-binding proteins"/>
    <property type="match status" value="1"/>
</dbReference>
<evidence type="ECO:0000256" key="1">
    <source>
        <dbReference type="ARBA" id="ARBA00023125"/>
    </source>
</evidence>
<gene>
    <name evidence="3" type="ORF">GOP47_0000789</name>
</gene>
<dbReference type="InterPro" id="IPR012340">
    <property type="entry name" value="NA-bd_OB-fold"/>
</dbReference>
<dbReference type="CDD" id="cd04496">
    <property type="entry name" value="SSB_OBF"/>
    <property type="match status" value="1"/>
</dbReference>
<comment type="caution">
    <text evidence="3">The sequence shown here is derived from an EMBL/GenBank/DDBJ whole genome shotgun (WGS) entry which is preliminary data.</text>
</comment>
<dbReference type="InterPro" id="IPR000424">
    <property type="entry name" value="Primosome_PriB/ssb"/>
</dbReference>
<proteinExistence type="predicted"/>
<dbReference type="AlphaFoldDB" id="A0A9D4VEL8"/>
<dbReference type="GO" id="GO:0003697">
    <property type="term" value="F:single-stranded DNA binding"/>
    <property type="evidence" value="ECO:0007669"/>
    <property type="project" value="InterPro"/>
</dbReference>
<dbReference type="PANTHER" id="PTHR10302:SF16">
    <property type="entry name" value="NUCLEIC ACID-BINDING, OB-FOLD-LIKE PROTEIN"/>
    <property type="match status" value="1"/>
</dbReference>
<dbReference type="PROSITE" id="PS50935">
    <property type="entry name" value="SSB"/>
    <property type="match status" value="1"/>
</dbReference>
<dbReference type="Proteomes" id="UP000886520">
    <property type="component" value="Chromosome 1"/>
</dbReference>
<dbReference type="Pfam" id="PF00436">
    <property type="entry name" value="SSB"/>
    <property type="match status" value="1"/>
</dbReference>
<dbReference type="OrthoDB" id="1078367at2759"/>
<dbReference type="EMBL" id="JABFUD020000001">
    <property type="protein sequence ID" value="KAI5084620.1"/>
    <property type="molecule type" value="Genomic_DNA"/>
</dbReference>
<keyword evidence="4" id="KW-1185">Reference proteome</keyword>
<evidence type="ECO:0000313" key="4">
    <source>
        <dbReference type="Proteomes" id="UP000886520"/>
    </source>
</evidence>
<dbReference type="GO" id="GO:0042645">
    <property type="term" value="C:mitochondrial nucleoid"/>
    <property type="evidence" value="ECO:0007669"/>
    <property type="project" value="TreeGrafter"/>
</dbReference>
<dbReference type="SUPFAM" id="SSF50249">
    <property type="entry name" value="Nucleic acid-binding proteins"/>
    <property type="match status" value="1"/>
</dbReference>
<evidence type="ECO:0000313" key="3">
    <source>
        <dbReference type="EMBL" id="KAI5084620.1"/>
    </source>
</evidence>
<dbReference type="InterPro" id="IPR011344">
    <property type="entry name" value="ssDNA-bd"/>
</dbReference>
<reference evidence="3" key="1">
    <citation type="submission" date="2021-01" db="EMBL/GenBank/DDBJ databases">
        <title>Adiantum capillus-veneris genome.</title>
        <authorList>
            <person name="Fang Y."/>
            <person name="Liao Q."/>
        </authorList>
    </citation>
    <scope>NUCLEOTIDE SEQUENCE</scope>
    <source>
        <strain evidence="3">H3</strain>
        <tissue evidence="3">Leaf</tissue>
    </source>
</reference>
<name>A0A9D4VEL8_ADICA</name>
<dbReference type="PANTHER" id="PTHR10302">
    <property type="entry name" value="SINGLE-STRANDED DNA-BINDING PROTEIN"/>
    <property type="match status" value="1"/>
</dbReference>
<evidence type="ECO:0008006" key="5">
    <source>
        <dbReference type="Google" id="ProtNLM"/>
    </source>
</evidence>
<sequence>MTNLCLSDVSSGGSEFSEEEADASCFYEDLNTPDAKECFEVENLGKTMQSGCKTKTIGDTPQGIYKAILIGEAGHAPYRKMLKNGAVTLFSLGTSGMRNNRKPYENETPDQYTRRSFVQWHRIAIYQYRLGALAMEYVKKGSQVYVEGNLETRIFLEPESNSIKRIQEIAVRQNGFVCLSEGNLGMPVEHSP</sequence>
<evidence type="ECO:0000256" key="2">
    <source>
        <dbReference type="PROSITE-ProRule" id="PRU00252"/>
    </source>
</evidence>
<protein>
    <recommendedName>
        <fullName evidence="5">Single-stranded DNA-binding protein, mitochondrial</fullName>
    </recommendedName>
</protein>
<accession>A0A9D4VEL8</accession>
<organism evidence="3 4">
    <name type="scientific">Adiantum capillus-veneris</name>
    <name type="common">Maidenhair fern</name>
    <dbReference type="NCBI Taxonomy" id="13818"/>
    <lineage>
        <taxon>Eukaryota</taxon>
        <taxon>Viridiplantae</taxon>
        <taxon>Streptophyta</taxon>
        <taxon>Embryophyta</taxon>
        <taxon>Tracheophyta</taxon>
        <taxon>Polypodiopsida</taxon>
        <taxon>Polypodiidae</taxon>
        <taxon>Polypodiales</taxon>
        <taxon>Pteridineae</taxon>
        <taxon>Pteridaceae</taxon>
        <taxon>Vittarioideae</taxon>
        <taxon>Adiantum</taxon>
    </lineage>
</organism>
<keyword evidence="1 2" id="KW-0238">DNA-binding</keyword>